<dbReference type="GO" id="GO:0003964">
    <property type="term" value="F:RNA-directed DNA polymerase activity"/>
    <property type="evidence" value="ECO:0007669"/>
    <property type="project" value="UniProtKB-KW"/>
</dbReference>
<evidence type="ECO:0000256" key="1">
    <source>
        <dbReference type="ARBA" id="ARBA00012493"/>
    </source>
</evidence>
<dbReference type="InterPro" id="IPR000477">
    <property type="entry name" value="RT_dom"/>
</dbReference>
<name>A0AAD8S4D1_LOLMU</name>
<sequence length="795" mass="90629">MAWPRHPMLWGAHDPFRLLFFAYSFVRKPKPQRGPHEGLQPPAGRRAPERKSSPAGRNPPGKFPPGEIDAIVIVIERDIISIIIIIISTIYTVITTAAPRHRCSNSVKDLVTENVEDGHIIFCEDASNIVSHPNKSKQVSVPMLSVRIGDHCYYGLCDIGASVSAIPYELYTEIMHEIGSCELEDIDVVIHLANRETISPIGIVRDVEVLCGKIKYPADFLQHLENSESEAFRKERDELEEIFRRQPILKHDLPVEDLGTTPPPKEDPVFDLKPLPDNLKYAHIDDKKIYPVIISSKLSEIEEERLLEILKKHRGAIGYTLDDLKGISPSICQHAINMEEDAKPVVEHQRRLIPKMKEVVRNEVLKLLEAGIIYPIADSRWVSPVHCVPKKGGMTVVPNDNDELIPQRIVVGYRMCIDFRKVNKVTKKDHYPLPFIDQICMSAIFHGFCESIVEVFMDDFSVYGNSFDNCLRNLDKVLQRCEETNLVLNWEKCHFMVNEGIVLGHKISREVLKLIELKLKQLRRCPIRGMLKKALTTAPVVEPPDWNLPFEIMCDASDFAVGAVLGQRVDKKLNVIHYASKTLDAAQRNYATTEKELLAVVFACDKFRPYIVDSKVTIHTDHAAIRYLMTKKDAKPRLIRWVLLLQEFDLHIIDRKGADNPVADNLSRLENIAYDPVPVNDSFPNEQLAVIKGALPPALDLDSFPCVEEAIRVADEFCDQYRALRREVEILQEENQRLRRMLEYYSNPSTRPSPPHSGNNESFQVLVQNCKIEKLKLKEILMKREKNPSPPSPKE</sequence>
<dbReference type="Pfam" id="PF00078">
    <property type="entry name" value="RVT_1"/>
    <property type="match status" value="1"/>
</dbReference>
<dbReference type="CDD" id="cd00303">
    <property type="entry name" value="retropepsin_like"/>
    <property type="match status" value="1"/>
</dbReference>
<evidence type="ECO:0000256" key="7">
    <source>
        <dbReference type="ARBA" id="ARBA00022918"/>
    </source>
</evidence>
<dbReference type="CDD" id="cd01647">
    <property type="entry name" value="RT_LTR"/>
    <property type="match status" value="1"/>
</dbReference>
<evidence type="ECO:0000256" key="5">
    <source>
        <dbReference type="ARBA" id="ARBA00022759"/>
    </source>
</evidence>
<keyword evidence="7" id="KW-0695">RNA-directed DNA polymerase</keyword>
<dbReference type="InterPro" id="IPR041373">
    <property type="entry name" value="RT_RNaseH"/>
</dbReference>
<protein>
    <recommendedName>
        <fullName evidence="1">RNA-directed DNA polymerase</fullName>
        <ecNumber evidence="1">2.7.7.49</ecNumber>
    </recommendedName>
</protein>
<dbReference type="Pfam" id="PF17917">
    <property type="entry name" value="RT_RNaseH"/>
    <property type="match status" value="1"/>
</dbReference>
<evidence type="ECO:0000313" key="12">
    <source>
        <dbReference type="EMBL" id="KAK1644965.1"/>
    </source>
</evidence>
<reference evidence="12" key="1">
    <citation type="submission" date="2023-07" db="EMBL/GenBank/DDBJ databases">
        <title>A chromosome-level genome assembly of Lolium multiflorum.</title>
        <authorList>
            <person name="Chen Y."/>
            <person name="Copetti D."/>
            <person name="Kolliker R."/>
            <person name="Studer B."/>
        </authorList>
    </citation>
    <scope>NUCLEOTIDE SEQUENCE</scope>
    <source>
        <strain evidence="12">02402/16</strain>
        <tissue evidence="12">Leaf</tissue>
    </source>
</reference>
<dbReference type="Gene3D" id="3.30.70.270">
    <property type="match status" value="2"/>
</dbReference>
<dbReference type="EMBL" id="JAUUTY010000004">
    <property type="protein sequence ID" value="KAK1644965.1"/>
    <property type="molecule type" value="Genomic_DNA"/>
</dbReference>
<organism evidence="12 13">
    <name type="scientific">Lolium multiflorum</name>
    <name type="common">Italian ryegrass</name>
    <name type="synonym">Lolium perenne subsp. multiflorum</name>
    <dbReference type="NCBI Taxonomy" id="4521"/>
    <lineage>
        <taxon>Eukaryota</taxon>
        <taxon>Viridiplantae</taxon>
        <taxon>Streptophyta</taxon>
        <taxon>Embryophyta</taxon>
        <taxon>Tracheophyta</taxon>
        <taxon>Spermatophyta</taxon>
        <taxon>Magnoliopsida</taxon>
        <taxon>Liliopsida</taxon>
        <taxon>Poales</taxon>
        <taxon>Poaceae</taxon>
        <taxon>BOP clade</taxon>
        <taxon>Pooideae</taxon>
        <taxon>Poodae</taxon>
        <taxon>Poeae</taxon>
        <taxon>Poeae Chloroplast Group 2 (Poeae type)</taxon>
        <taxon>Loliodinae</taxon>
        <taxon>Loliinae</taxon>
        <taxon>Lolium</taxon>
    </lineage>
</organism>
<evidence type="ECO:0000256" key="6">
    <source>
        <dbReference type="ARBA" id="ARBA00022801"/>
    </source>
</evidence>
<feature type="domain" description="Reverse transcriptase" evidence="10">
    <location>
        <begin position="434"/>
        <end position="507"/>
    </location>
</feature>
<dbReference type="Gene3D" id="3.10.20.370">
    <property type="match status" value="1"/>
</dbReference>
<evidence type="ECO:0000256" key="8">
    <source>
        <dbReference type="SAM" id="Coils"/>
    </source>
</evidence>
<accession>A0AAD8S4D1</accession>
<dbReference type="CDD" id="cd09274">
    <property type="entry name" value="RNase_HI_RT_Ty3"/>
    <property type="match status" value="1"/>
</dbReference>
<dbReference type="PANTHER" id="PTHR34072:SF44">
    <property type="entry name" value="RNA-DIRECTED DNA POLYMERASE"/>
    <property type="match status" value="1"/>
</dbReference>
<evidence type="ECO:0000256" key="4">
    <source>
        <dbReference type="ARBA" id="ARBA00022722"/>
    </source>
</evidence>
<feature type="domain" description="Reverse transcriptase RNase H-like" evidence="11">
    <location>
        <begin position="545"/>
        <end position="648"/>
    </location>
</feature>
<keyword evidence="2" id="KW-0808">Transferase</keyword>
<keyword evidence="13" id="KW-1185">Reference proteome</keyword>
<keyword evidence="3" id="KW-0548">Nucleotidyltransferase</keyword>
<evidence type="ECO:0000259" key="11">
    <source>
        <dbReference type="Pfam" id="PF17917"/>
    </source>
</evidence>
<dbReference type="GO" id="GO:0016787">
    <property type="term" value="F:hydrolase activity"/>
    <property type="evidence" value="ECO:0007669"/>
    <property type="project" value="UniProtKB-KW"/>
</dbReference>
<feature type="region of interest" description="Disordered" evidence="9">
    <location>
        <begin position="31"/>
        <end position="63"/>
    </location>
</feature>
<comment type="caution">
    <text evidence="12">The sequence shown here is derived from an EMBL/GenBank/DDBJ whole genome shotgun (WGS) entry which is preliminary data.</text>
</comment>
<proteinExistence type="predicted"/>
<dbReference type="FunFam" id="3.10.20.370:FF:000001">
    <property type="entry name" value="Retrovirus-related Pol polyprotein from transposon 17.6-like protein"/>
    <property type="match status" value="1"/>
</dbReference>
<keyword evidence="6" id="KW-0378">Hydrolase</keyword>
<dbReference type="InterPro" id="IPR021109">
    <property type="entry name" value="Peptidase_aspartic_dom_sf"/>
</dbReference>
<dbReference type="SUPFAM" id="SSF56672">
    <property type="entry name" value="DNA/RNA polymerases"/>
    <property type="match status" value="1"/>
</dbReference>
<dbReference type="Gene3D" id="2.40.70.10">
    <property type="entry name" value="Acid Proteases"/>
    <property type="match status" value="1"/>
</dbReference>
<dbReference type="GO" id="GO:0004519">
    <property type="term" value="F:endonuclease activity"/>
    <property type="evidence" value="ECO:0007669"/>
    <property type="project" value="UniProtKB-KW"/>
</dbReference>
<dbReference type="PANTHER" id="PTHR34072">
    <property type="entry name" value="ENZYMATIC POLYPROTEIN-RELATED"/>
    <property type="match status" value="1"/>
</dbReference>
<dbReference type="Gene3D" id="3.10.10.10">
    <property type="entry name" value="HIV Type 1 Reverse Transcriptase, subunit A, domain 1"/>
    <property type="match status" value="1"/>
</dbReference>
<evidence type="ECO:0000256" key="3">
    <source>
        <dbReference type="ARBA" id="ARBA00022695"/>
    </source>
</evidence>
<keyword evidence="8" id="KW-0175">Coiled coil</keyword>
<evidence type="ECO:0000256" key="9">
    <source>
        <dbReference type="SAM" id="MobiDB-lite"/>
    </source>
</evidence>
<feature type="coiled-coil region" evidence="8">
    <location>
        <begin position="707"/>
        <end position="741"/>
    </location>
</feature>
<dbReference type="AlphaFoldDB" id="A0AAD8S4D1"/>
<dbReference type="InterPro" id="IPR043502">
    <property type="entry name" value="DNA/RNA_pol_sf"/>
</dbReference>
<dbReference type="Proteomes" id="UP001231189">
    <property type="component" value="Unassembled WGS sequence"/>
</dbReference>
<evidence type="ECO:0000259" key="10">
    <source>
        <dbReference type="Pfam" id="PF00078"/>
    </source>
</evidence>
<keyword evidence="5" id="KW-0255">Endonuclease</keyword>
<dbReference type="EC" id="2.7.7.49" evidence="1"/>
<gene>
    <name evidence="12" type="ORF">QYE76_062770</name>
</gene>
<dbReference type="InterPro" id="IPR043128">
    <property type="entry name" value="Rev_trsase/Diguanyl_cyclase"/>
</dbReference>
<evidence type="ECO:0000256" key="2">
    <source>
        <dbReference type="ARBA" id="ARBA00022679"/>
    </source>
</evidence>
<keyword evidence="4" id="KW-0540">Nuclease</keyword>
<evidence type="ECO:0000313" key="13">
    <source>
        <dbReference type="Proteomes" id="UP001231189"/>
    </source>
</evidence>